<dbReference type="EMBL" id="QUAM01000001">
    <property type="protein sequence ID" value="TPR15992.1"/>
    <property type="molecule type" value="Genomic_DNA"/>
</dbReference>
<gene>
    <name evidence="2" type="ORF">DY048_00590</name>
</gene>
<keyword evidence="1" id="KW-1133">Transmembrane helix</keyword>
<dbReference type="InterPro" id="IPR010699">
    <property type="entry name" value="DUF1275"/>
</dbReference>
<proteinExistence type="predicted"/>
<dbReference type="RefSeq" id="WP_105987253.1">
    <property type="nucleotide sequence ID" value="NZ_POST01000001.1"/>
</dbReference>
<feature type="transmembrane region" description="Helical" evidence="1">
    <location>
        <begin position="62"/>
        <end position="80"/>
    </location>
</feature>
<feature type="transmembrane region" description="Helical" evidence="1">
    <location>
        <begin position="92"/>
        <end position="125"/>
    </location>
</feature>
<dbReference type="Pfam" id="PF06912">
    <property type="entry name" value="DUF1275"/>
    <property type="match status" value="1"/>
</dbReference>
<protein>
    <submittedName>
        <fullName evidence="2">DUF1275 domain-containing protein</fullName>
    </submittedName>
</protein>
<comment type="caution">
    <text evidence="2">The sequence shown here is derived from an EMBL/GenBank/DDBJ whole genome shotgun (WGS) entry which is preliminary data.</text>
</comment>
<feature type="transmembrane region" description="Helical" evidence="1">
    <location>
        <begin position="169"/>
        <end position="191"/>
    </location>
</feature>
<dbReference type="PANTHER" id="PTHR37314">
    <property type="entry name" value="SLR0142 PROTEIN"/>
    <property type="match status" value="1"/>
</dbReference>
<keyword evidence="1" id="KW-0812">Transmembrane</keyword>
<keyword evidence="3" id="KW-1185">Reference proteome</keyword>
<feature type="transmembrane region" description="Helical" evidence="1">
    <location>
        <begin position="12"/>
        <end position="30"/>
    </location>
</feature>
<accession>A0ABY2YV63</accession>
<evidence type="ECO:0000256" key="1">
    <source>
        <dbReference type="SAM" id="Phobius"/>
    </source>
</evidence>
<keyword evidence="1" id="KW-0472">Membrane</keyword>
<sequence>MNINKNIYESPLVGLLLAMNSGAIDAYTFLQHGQVFVGLQTGNFILLGMSLSKLAGFKSLRYLFSILMFALGVVFIKHLQASRYKERNIKRIILIIDVILLIIVGILANILSDIFIVGLLAIAAAAQFQEFKLMNGNPFNPLMMTGNLRKLLDNFYSFLRFKNVKSRRIAIDTCLVLFCFILGSLIMGLLTNVFDKYAIFLNVLIIFSVLLITNKN</sequence>
<reference evidence="2 3" key="1">
    <citation type="submission" date="2018-08" db="EMBL/GenBank/DDBJ databases">
        <title>Comparative genomics of wild bee and flower associated Lactobacillus reveals potential adaptation to the bee host.</title>
        <authorList>
            <person name="Vuong H.Q."/>
            <person name="Mcfrederick Q.S."/>
        </authorList>
    </citation>
    <scope>NUCLEOTIDE SEQUENCE [LARGE SCALE GENOMIC DNA]</scope>
    <source>
        <strain evidence="2 3">HV_04</strain>
    </source>
</reference>
<organism evidence="2 3">
    <name type="scientific">Apilactobacillus timberlakei</name>
    <dbReference type="NCBI Taxonomy" id="2008380"/>
    <lineage>
        <taxon>Bacteria</taxon>
        <taxon>Bacillati</taxon>
        <taxon>Bacillota</taxon>
        <taxon>Bacilli</taxon>
        <taxon>Lactobacillales</taxon>
        <taxon>Lactobacillaceae</taxon>
        <taxon>Apilactobacillus</taxon>
    </lineage>
</organism>
<dbReference type="Proteomes" id="UP000767392">
    <property type="component" value="Unassembled WGS sequence"/>
</dbReference>
<evidence type="ECO:0000313" key="2">
    <source>
        <dbReference type="EMBL" id="TPR15992.1"/>
    </source>
</evidence>
<feature type="transmembrane region" description="Helical" evidence="1">
    <location>
        <begin position="197"/>
        <end position="213"/>
    </location>
</feature>
<evidence type="ECO:0000313" key="3">
    <source>
        <dbReference type="Proteomes" id="UP000767392"/>
    </source>
</evidence>
<dbReference type="PANTHER" id="PTHR37314:SF4">
    <property type="entry name" value="UPF0700 TRANSMEMBRANE PROTEIN YOAK"/>
    <property type="match status" value="1"/>
</dbReference>
<name>A0ABY2YV63_9LACO</name>